<dbReference type="EMBL" id="WMBB01000015">
    <property type="protein sequence ID" value="MTE16599.1"/>
    <property type="molecule type" value="Genomic_DNA"/>
</dbReference>
<organism evidence="1 2">
    <name type="scientific">Nocardia aurantiaca</name>
    <dbReference type="NCBI Taxonomy" id="2675850"/>
    <lineage>
        <taxon>Bacteria</taxon>
        <taxon>Bacillati</taxon>
        <taxon>Actinomycetota</taxon>
        <taxon>Actinomycetes</taxon>
        <taxon>Mycobacteriales</taxon>
        <taxon>Nocardiaceae</taxon>
        <taxon>Nocardia</taxon>
    </lineage>
</organism>
<dbReference type="AlphaFoldDB" id="A0A6I3L9S5"/>
<keyword evidence="2" id="KW-1185">Reference proteome</keyword>
<protein>
    <submittedName>
        <fullName evidence="1">Uncharacterized protein</fullName>
    </submittedName>
</protein>
<dbReference type="Proteomes" id="UP000432464">
    <property type="component" value="Unassembled WGS sequence"/>
</dbReference>
<dbReference type="InterPro" id="IPR017853">
    <property type="entry name" value="GH"/>
</dbReference>
<accession>A0A6I3L9S5</accession>
<reference evidence="1 2" key="1">
    <citation type="submission" date="2019-11" db="EMBL/GenBank/DDBJ databases">
        <title>Nocardia sp. nov. CT2-14 isolated from soil.</title>
        <authorList>
            <person name="Kanchanasin P."/>
            <person name="Tanasupawat S."/>
            <person name="Yuki M."/>
            <person name="Kudo T."/>
        </authorList>
    </citation>
    <scope>NUCLEOTIDE SEQUENCE [LARGE SCALE GENOMIC DNA]</scope>
    <source>
        <strain evidence="1 2">CT2-14</strain>
    </source>
</reference>
<proteinExistence type="predicted"/>
<sequence>MTLRFGIYAGGLAGDQFGNVTPGPPERADRIAAALDVLHGAHPFVVRGYVLYSDARGGFQEAPPQPWQYTAPHRMLDLVVCFHEPGDDLTGWLEFLRKQIREHGPVLASLQIAEEPNHAGPGGNGGYPQVRRAIIEGARAARAEVDRLGLAVRIGCNSTPIFDPAQEFWSDLGRRGGREFAEALDYVGLDFFPDVFRPISAEGLEAAITAVLTGFRRESLAAAGIPDATPIHITENGWATGPHRSYERQAEVLETVVGTVAGLAGELNITAYEHFALRDSYSDQGDMNLEFGLLRSDYTPKPAFDRYRALIAKHSTPE</sequence>
<dbReference type="SUPFAM" id="SSF51445">
    <property type="entry name" value="(Trans)glycosidases"/>
    <property type="match status" value="1"/>
</dbReference>
<dbReference type="RefSeq" id="WP_154791002.1">
    <property type="nucleotide sequence ID" value="NZ_WMBB01000015.1"/>
</dbReference>
<evidence type="ECO:0000313" key="1">
    <source>
        <dbReference type="EMBL" id="MTE16599.1"/>
    </source>
</evidence>
<dbReference type="Gene3D" id="3.20.20.80">
    <property type="entry name" value="Glycosidases"/>
    <property type="match status" value="1"/>
</dbReference>
<name>A0A6I3L9S5_9NOCA</name>
<comment type="caution">
    <text evidence="1">The sequence shown here is derived from an EMBL/GenBank/DDBJ whole genome shotgun (WGS) entry which is preliminary data.</text>
</comment>
<gene>
    <name evidence="1" type="ORF">GLP40_28035</name>
</gene>
<evidence type="ECO:0000313" key="2">
    <source>
        <dbReference type="Proteomes" id="UP000432464"/>
    </source>
</evidence>